<feature type="transmembrane region" description="Helical" evidence="9">
    <location>
        <begin position="313"/>
        <end position="336"/>
    </location>
</feature>
<sequence length="373" mass="41708">MTPLALRCSILDRCATREPPPSAVIMQMSLTYQHIQTPYIVLQEGDAVGASATFECEVSPSTAVTTWMKDDSNLRESPKHKFTSDGKDRRLAIIDVQLSDTGEYTCVAKLGNKEKTTTAKLIVEVPPRVELGVDMKNMIIVKAGENVSFDAVVFGKPLPKVTWKRNGVPLKLVEGMKMTQKRHTHILELFSVARKESGEYTILAENPNGAKYANIKLKVLGMQNYNFEPPVITNITANSMTVTGTTVELRFGIIAKPAPTIEWYKDRKELESGAQAQLVQKNAADSSTLIIRDTTHLNSGTYEMRLKNSLGSAYAYVRVQILGTYCSLSFLFWYLYGTYMSTLLAQYRKSYGKLLMESYSIVNSQYSIVTQYL</sequence>
<evidence type="ECO:0000259" key="10">
    <source>
        <dbReference type="PROSITE" id="PS50835"/>
    </source>
</evidence>
<dbReference type="SMART" id="SM00408">
    <property type="entry name" value="IGc2"/>
    <property type="match status" value="3"/>
</dbReference>
<keyword evidence="9" id="KW-1133">Transmembrane helix</keyword>
<evidence type="ECO:0000256" key="8">
    <source>
        <dbReference type="ARBA" id="ARBA00023319"/>
    </source>
</evidence>
<dbReference type="GO" id="GO:0005737">
    <property type="term" value="C:cytoplasm"/>
    <property type="evidence" value="ECO:0007669"/>
    <property type="project" value="UniProtKB-SubCell"/>
</dbReference>
<keyword evidence="9" id="KW-0472">Membrane</keyword>
<dbReference type="Proteomes" id="UP000694395">
    <property type="component" value="Chromosome 3"/>
</dbReference>
<dbReference type="FunFam" id="2.60.40.10:FF:000031">
    <property type="entry name" value="Myosin-binding protein C, slow type"/>
    <property type="match status" value="1"/>
</dbReference>
<dbReference type="Gene3D" id="2.60.40.10">
    <property type="entry name" value="Immunoglobulins"/>
    <property type="match status" value="3"/>
</dbReference>
<dbReference type="FunFam" id="2.60.40.10:FF:000050">
    <property type="entry name" value="Titin isoform B"/>
    <property type="match status" value="1"/>
</dbReference>
<dbReference type="GeneTree" id="ENSGT01110000267173"/>
<keyword evidence="7" id="KW-0539">Nucleus</keyword>
<evidence type="ECO:0000256" key="9">
    <source>
        <dbReference type="SAM" id="Phobius"/>
    </source>
</evidence>
<accession>A0A8K9UX21</accession>
<feature type="domain" description="Ig-like" evidence="10">
    <location>
        <begin position="21"/>
        <end position="118"/>
    </location>
</feature>
<comment type="similarity">
    <text evidence="3">Belongs to the protein kinase superfamily. CAMK Ser/Thr protein kinase family.</text>
</comment>
<reference evidence="11" key="2">
    <citation type="submission" date="2025-08" db="UniProtKB">
        <authorList>
            <consortium name="Ensembl"/>
        </authorList>
    </citation>
    <scope>IDENTIFICATION</scope>
</reference>
<dbReference type="InterPro" id="IPR003598">
    <property type="entry name" value="Ig_sub2"/>
</dbReference>
<dbReference type="InterPro" id="IPR036179">
    <property type="entry name" value="Ig-like_dom_sf"/>
</dbReference>
<evidence type="ECO:0000256" key="4">
    <source>
        <dbReference type="ARBA" id="ARBA00022490"/>
    </source>
</evidence>
<keyword evidence="8" id="KW-0393">Immunoglobulin domain</keyword>
<keyword evidence="6" id="KW-1015">Disulfide bond</keyword>
<dbReference type="InterPro" id="IPR003599">
    <property type="entry name" value="Ig_sub"/>
</dbReference>
<name>A0A8K9UX21_ONCMY</name>
<dbReference type="InterPro" id="IPR007110">
    <property type="entry name" value="Ig-like_dom"/>
</dbReference>
<feature type="domain" description="Ig-like" evidence="10">
    <location>
        <begin position="127"/>
        <end position="218"/>
    </location>
</feature>
<dbReference type="InterPro" id="IPR013098">
    <property type="entry name" value="Ig_I-set"/>
</dbReference>
<dbReference type="PROSITE" id="PS50835">
    <property type="entry name" value="IG_LIKE"/>
    <property type="match status" value="3"/>
</dbReference>
<dbReference type="Ensembl" id="ENSOMYT00000154673.1">
    <property type="protein sequence ID" value="ENSOMYP00000111474.1"/>
    <property type="gene ID" value="ENSOMYG00000066869.1"/>
</dbReference>
<reference evidence="11" key="1">
    <citation type="submission" date="2020-07" db="EMBL/GenBank/DDBJ databases">
        <title>A long reads based de novo assembly of the rainbow trout Arlee double haploid line genome.</title>
        <authorList>
            <person name="Gao G."/>
            <person name="Palti Y."/>
        </authorList>
    </citation>
    <scope>NUCLEOTIDE SEQUENCE [LARGE SCALE GENOMIC DNA]</scope>
</reference>
<evidence type="ECO:0000256" key="7">
    <source>
        <dbReference type="ARBA" id="ARBA00023242"/>
    </source>
</evidence>
<proteinExistence type="inferred from homology"/>
<dbReference type="GO" id="GO:0016020">
    <property type="term" value="C:membrane"/>
    <property type="evidence" value="ECO:0007669"/>
    <property type="project" value="UniProtKB-SubCell"/>
</dbReference>
<evidence type="ECO:0000256" key="6">
    <source>
        <dbReference type="ARBA" id="ARBA00023157"/>
    </source>
</evidence>
<dbReference type="SMART" id="SM00409">
    <property type="entry name" value="IG"/>
    <property type="match status" value="3"/>
</dbReference>
<evidence type="ECO:0000256" key="5">
    <source>
        <dbReference type="ARBA" id="ARBA00022737"/>
    </source>
</evidence>
<evidence type="ECO:0000256" key="2">
    <source>
        <dbReference type="ARBA" id="ARBA00004496"/>
    </source>
</evidence>
<evidence type="ECO:0000256" key="1">
    <source>
        <dbReference type="ARBA" id="ARBA00004123"/>
    </source>
</evidence>
<evidence type="ECO:0000256" key="3">
    <source>
        <dbReference type="ARBA" id="ARBA00006692"/>
    </source>
</evidence>
<dbReference type="FunFam" id="2.60.40.10:FF:000002">
    <property type="entry name" value="Titin a"/>
    <property type="match status" value="1"/>
</dbReference>
<dbReference type="PANTHER" id="PTHR44170:SF6">
    <property type="entry name" value="CONTACTIN"/>
    <property type="match status" value="1"/>
</dbReference>
<dbReference type="CDD" id="cd00096">
    <property type="entry name" value="Ig"/>
    <property type="match status" value="1"/>
</dbReference>
<keyword evidence="9" id="KW-0812">Transmembrane</keyword>
<reference evidence="11" key="3">
    <citation type="submission" date="2025-09" db="UniProtKB">
        <authorList>
            <consortium name="Ensembl"/>
        </authorList>
    </citation>
    <scope>IDENTIFICATION</scope>
</reference>
<feature type="domain" description="Ig-like" evidence="10">
    <location>
        <begin position="230"/>
        <end position="320"/>
    </location>
</feature>
<evidence type="ECO:0000313" key="12">
    <source>
        <dbReference type="Proteomes" id="UP000694395"/>
    </source>
</evidence>
<protein>
    <recommendedName>
        <fullName evidence="10">Ig-like domain-containing protein</fullName>
    </recommendedName>
</protein>
<comment type="subcellular location">
    <subcellularLocation>
        <location evidence="2">Cytoplasm</location>
    </subcellularLocation>
    <subcellularLocation>
        <location evidence="1">Nucleus</location>
    </subcellularLocation>
</comment>
<dbReference type="PANTHER" id="PTHR44170">
    <property type="entry name" value="PROTEIN SIDEKICK"/>
    <property type="match status" value="1"/>
</dbReference>
<keyword evidence="12" id="KW-1185">Reference proteome</keyword>
<evidence type="ECO:0000313" key="11">
    <source>
        <dbReference type="Ensembl" id="ENSOMYP00000111474.1"/>
    </source>
</evidence>
<dbReference type="SUPFAM" id="SSF48726">
    <property type="entry name" value="Immunoglobulin"/>
    <property type="match status" value="3"/>
</dbReference>
<organism evidence="11 12">
    <name type="scientific">Oncorhynchus mykiss</name>
    <name type="common">Rainbow trout</name>
    <name type="synonym">Salmo gairdneri</name>
    <dbReference type="NCBI Taxonomy" id="8022"/>
    <lineage>
        <taxon>Eukaryota</taxon>
        <taxon>Metazoa</taxon>
        <taxon>Chordata</taxon>
        <taxon>Craniata</taxon>
        <taxon>Vertebrata</taxon>
        <taxon>Euteleostomi</taxon>
        <taxon>Actinopterygii</taxon>
        <taxon>Neopterygii</taxon>
        <taxon>Teleostei</taxon>
        <taxon>Protacanthopterygii</taxon>
        <taxon>Salmoniformes</taxon>
        <taxon>Salmonidae</taxon>
        <taxon>Salmoninae</taxon>
        <taxon>Oncorhynchus</taxon>
    </lineage>
</organism>
<dbReference type="GO" id="GO:0098609">
    <property type="term" value="P:cell-cell adhesion"/>
    <property type="evidence" value="ECO:0007669"/>
    <property type="project" value="TreeGrafter"/>
</dbReference>
<dbReference type="InterPro" id="IPR013783">
    <property type="entry name" value="Ig-like_fold"/>
</dbReference>
<dbReference type="AlphaFoldDB" id="A0A8K9UX21"/>
<keyword evidence="5" id="KW-0677">Repeat</keyword>
<dbReference type="GO" id="GO:0005634">
    <property type="term" value="C:nucleus"/>
    <property type="evidence" value="ECO:0007669"/>
    <property type="project" value="UniProtKB-SubCell"/>
</dbReference>
<dbReference type="Pfam" id="PF07679">
    <property type="entry name" value="I-set"/>
    <property type="match status" value="3"/>
</dbReference>
<keyword evidence="4" id="KW-0963">Cytoplasm</keyword>